<keyword evidence="2" id="KW-1185">Reference proteome</keyword>
<dbReference type="GO" id="GO:0007166">
    <property type="term" value="P:cell surface receptor signaling pathway"/>
    <property type="evidence" value="ECO:0007669"/>
    <property type="project" value="InterPro"/>
</dbReference>
<dbReference type="OrthoDB" id="3022330at2759"/>
<organism evidence="1 2">
    <name type="scientific">Mycena venus</name>
    <dbReference type="NCBI Taxonomy" id="2733690"/>
    <lineage>
        <taxon>Eukaryota</taxon>
        <taxon>Fungi</taxon>
        <taxon>Dikarya</taxon>
        <taxon>Basidiomycota</taxon>
        <taxon>Agaricomycotina</taxon>
        <taxon>Agaricomycetes</taxon>
        <taxon>Agaricomycetidae</taxon>
        <taxon>Agaricales</taxon>
        <taxon>Marasmiineae</taxon>
        <taxon>Mycenaceae</taxon>
        <taxon>Mycena</taxon>
    </lineage>
</organism>
<proteinExistence type="predicted"/>
<sequence length="234" mass="26590">MPRQSSVTGTRLVNLIACLDPAVTLLKELHDAVGTLFCPQIANTTVSLITVLPNVKRNKAECIELVERLHELIYAIINLHINSETPGILPPATLHHVTNFSETLFKIHSFVEMQQEGNKIKQLFRQSEMNTLLKDCRAGLKNAFELFEISTHGLNWNNIVETRKKAEQMHHEMLEFISSLSDGVGSEESFMEQVVPELKNRQELMFRPILVLTAAYQHQFTFSPAIKAKDILWS</sequence>
<comment type="caution">
    <text evidence="1">The sequence shown here is derived from an EMBL/GenBank/DDBJ whole genome shotgun (WGS) entry which is preliminary data.</text>
</comment>
<dbReference type="Gene3D" id="1.20.930.20">
    <property type="entry name" value="Adaptor protein Cbl, N-terminal domain"/>
    <property type="match status" value="1"/>
</dbReference>
<reference evidence="1" key="1">
    <citation type="submission" date="2020-05" db="EMBL/GenBank/DDBJ databases">
        <title>Mycena genomes resolve the evolution of fungal bioluminescence.</title>
        <authorList>
            <person name="Tsai I.J."/>
        </authorList>
    </citation>
    <scope>NUCLEOTIDE SEQUENCE</scope>
    <source>
        <strain evidence="1">CCC161011</strain>
    </source>
</reference>
<evidence type="ECO:0000313" key="1">
    <source>
        <dbReference type="EMBL" id="KAF7358135.1"/>
    </source>
</evidence>
<dbReference type="Proteomes" id="UP000620124">
    <property type="component" value="Unassembled WGS sequence"/>
</dbReference>
<protein>
    <submittedName>
        <fullName evidence="1">Uncharacterized protein</fullName>
    </submittedName>
</protein>
<gene>
    <name evidence="1" type="ORF">MVEN_00861600</name>
</gene>
<dbReference type="InterPro" id="IPR036537">
    <property type="entry name" value="Adaptor_Cbl_N_dom_sf"/>
</dbReference>
<dbReference type="InterPro" id="IPR059179">
    <property type="entry name" value="MLKL-like_MCAfunc"/>
</dbReference>
<name>A0A8H7D1K4_9AGAR</name>
<dbReference type="AlphaFoldDB" id="A0A8H7D1K4"/>
<accession>A0A8H7D1K4</accession>
<dbReference type="CDD" id="cd21037">
    <property type="entry name" value="MLKL_NTD"/>
    <property type="match status" value="1"/>
</dbReference>
<evidence type="ECO:0000313" key="2">
    <source>
        <dbReference type="Proteomes" id="UP000620124"/>
    </source>
</evidence>
<dbReference type="EMBL" id="JACAZI010000006">
    <property type="protein sequence ID" value="KAF7358135.1"/>
    <property type="molecule type" value="Genomic_DNA"/>
</dbReference>